<proteinExistence type="predicted"/>
<dbReference type="InterPro" id="IPR012337">
    <property type="entry name" value="RNaseH-like_sf"/>
</dbReference>
<sequence length="248" mass="27463">MVTIFDAGSGRWIHPDPYRAKFSRDVCDAPAPGRPAKGSERRFGRGRAYRRDRWTITGSVVDTKPDPDEPVAVGTDSSYKPVRTEAGVHRPISWGFVTTTGRYGMGANDSRGSVPGRDRVLQGELRAIWWALLDVPATHPITVYTDSRDAIDLLTRWRDGDRAMPDGYTVERTSGREATLVQLAGRVERAGDRLRVTWVRGHTGHPLNECADALAKLARAWADERLAKGTVEADARRAVRNALTRFAA</sequence>
<dbReference type="Gene3D" id="3.30.420.10">
    <property type="entry name" value="Ribonuclease H-like superfamily/Ribonuclease H"/>
    <property type="match status" value="1"/>
</dbReference>
<dbReference type="PROSITE" id="PS50879">
    <property type="entry name" value="RNASE_H_1"/>
    <property type="match status" value="1"/>
</dbReference>
<dbReference type="InterPro" id="IPR036397">
    <property type="entry name" value="RNaseH_sf"/>
</dbReference>
<comment type="caution">
    <text evidence="2">The sequence shown here is derived from an EMBL/GenBank/DDBJ whole genome shotgun (WGS) entry which is preliminary data.</text>
</comment>
<protein>
    <recommendedName>
        <fullName evidence="1">RNase H type-1 domain-containing protein</fullName>
    </recommendedName>
</protein>
<dbReference type="Pfam" id="PF00075">
    <property type="entry name" value="RNase_H"/>
    <property type="match status" value="1"/>
</dbReference>
<organism evidence="2 3">
    <name type="scientific">Actinoplanes lobatus</name>
    <dbReference type="NCBI Taxonomy" id="113568"/>
    <lineage>
        <taxon>Bacteria</taxon>
        <taxon>Bacillati</taxon>
        <taxon>Actinomycetota</taxon>
        <taxon>Actinomycetes</taxon>
        <taxon>Micromonosporales</taxon>
        <taxon>Micromonosporaceae</taxon>
        <taxon>Actinoplanes</taxon>
    </lineage>
</organism>
<evidence type="ECO:0000259" key="1">
    <source>
        <dbReference type="PROSITE" id="PS50879"/>
    </source>
</evidence>
<evidence type="ECO:0000313" key="2">
    <source>
        <dbReference type="EMBL" id="GIE44668.1"/>
    </source>
</evidence>
<evidence type="ECO:0000313" key="3">
    <source>
        <dbReference type="Proteomes" id="UP000631312"/>
    </source>
</evidence>
<feature type="domain" description="RNase H type-1" evidence="1">
    <location>
        <begin position="67"/>
        <end position="220"/>
    </location>
</feature>
<reference evidence="2 3" key="1">
    <citation type="submission" date="2021-01" db="EMBL/GenBank/DDBJ databases">
        <title>Whole genome shotgun sequence of Actinoplanes lobatus NBRC 12513.</title>
        <authorList>
            <person name="Komaki H."/>
            <person name="Tamura T."/>
        </authorList>
    </citation>
    <scope>NUCLEOTIDE SEQUENCE [LARGE SCALE GENOMIC DNA]</scope>
    <source>
        <strain evidence="2 3">NBRC 12513</strain>
    </source>
</reference>
<keyword evidence="3" id="KW-1185">Reference proteome</keyword>
<dbReference type="InterPro" id="IPR002156">
    <property type="entry name" value="RNaseH_domain"/>
</dbReference>
<dbReference type="SUPFAM" id="SSF53098">
    <property type="entry name" value="Ribonuclease H-like"/>
    <property type="match status" value="1"/>
</dbReference>
<accession>A0ABQ4AUE6</accession>
<dbReference type="EMBL" id="BOMP01000140">
    <property type="protein sequence ID" value="GIE44668.1"/>
    <property type="molecule type" value="Genomic_DNA"/>
</dbReference>
<dbReference type="Proteomes" id="UP000631312">
    <property type="component" value="Unassembled WGS sequence"/>
</dbReference>
<gene>
    <name evidence="2" type="ORF">Alo02nite_75660</name>
</gene>
<name>A0ABQ4AUE6_9ACTN</name>